<reference evidence="2 3" key="1">
    <citation type="submission" date="2022-05" db="EMBL/GenBank/DDBJ databases">
        <title>A multi-omics perspective on studying reproductive biology in Daphnia sinensis.</title>
        <authorList>
            <person name="Jia J."/>
        </authorList>
    </citation>
    <scope>NUCLEOTIDE SEQUENCE [LARGE SCALE GENOMIC DNA]</scope>
    <source>
        <strain evidence="2 3">WSL</strain>
    </source>
</reference>
<evidence type="ECO:0000256" key="1">
    <source>
        <dbReference type="SAM" id="MobiDB-lite"/>
    </source>
</evidence>
<evidence type="ECO:0000313" key="3">
    <source>
        <dbReference type="Proteomes" id="UP000820818"/>
    </source>
</evidence>
<dbReference type="AlphaFoldDB" id="A0AAD5PY87"/>
<name>A0AAD5PY87_9CRUS</name>
<accession>A0AAD5PY87</accession>
<evidence type="ECO:0000313" key="2">
    <source>
        <dbReference type="EMBL" id="KAI9564481.1"/>
    </source>
</evidence>
<feature type="region of interest" description="Disordered" evidence="1">
    <location>
        <begin position="114"/>
        <end position="140"/>
    </location>
</feature>
<gene>
    <name evidence="2" type="ORF">GHT06_008220</name>
</gene>
<dbReference type="Proteomes" id="UP000820818">
    <property type="component" value="Linkage Group LG1"/>
</dbReference>
<comment type="caution">
    <text evidence="2">The sequence shown here is derived from an EMBL/GenBank/DDBJ whole genome shotgun (WGS) entry which is preliminary data.</text>
</comment>
<sequence length="162" mass="18099">MPSRFLTLWSMLAKPSHQSTGNTKKKNKKDTSTSQQVHYRPGFMPVIPIYGEDITTTSGSTRSVRDEVLINEDQAPSRDRTLTRPASSVFRRSLLFRKSGVPAGISKNHQSVDSLAVTREDSRSVSKSQSELSGSQTSEFDRIRKSRAQLYMADAPPLEKLL</sequence>
<protein>
    <submittedName>
        <fullName evidence="2">Uncharacterized protein</fullName>
    </submittedName>
</protein>
<dbReference type="EMBL" id="WJBH02000001">
    <property type="protein sequence ID" value="KAI9564481.1"/>
    <property type="molecule type" value="Genomic_DNA"/>
</dbReference>
<proteinExistence type="predicted"/>
<feature type="region of interest" description="Disordered" evidence="1">
    <location>
        <begin position="15"/>
        <end position="37"/>
    </location>
</feature>
<keyword evidence="3" id="KW-1185">Reference proteome</keyword>
<feature type="compositionally biased region" description="Polar residues" evidence="1">
    <location>
        <begin position="125"/>
        <end position="138"/>
    </location>
</feature>
<organism evidence="2 3">
    <name type="scientific">Daphnia sinensis</name>
    <dbReference type="NCBI Taxonomy" id="1820382"/>
    <lineage>
        <taxon>Eukaryota</taxon>
        <taxon>Metazoa</taxon>
        <taxon>Ecdysozoa</taxon>
        <taxon>Arthropoda</taxon>
        <taxon>Crustacea</taxon>
        <taxon>Branchiopoda</taxon>
        <taxon>Diplostraca</taxon>
        <taxon>Cladocera</taxon>
        <taxon>Anomopoda</taxon>
        <taxon>Daphniidae</taxon>
        <taxon>Daphnia</taxon>
        <taxon>Daphnia similis group</taxon>
    </lineage>
</organism>